<keyword evidence="1" id="KW-0812">Transmembrane</keyword>
<evidence type="ECO:0000313" key="3">
    <source>
        <dbReference type="Proteomes" id="UP000282321"/>
    </source>
</evidence>
<comment type="caution">
    <text evidence="2">The sequence shown here is derived from an EMBL/GenBank/DDBJ whole genome shotgun (WGS) entry which is preliminary data.</text>
</comment>
<feature type="transmembrane region" description="Helical" evidence="1">
    <location>
        <begin position="76"/>
        <end position="99"/>
    </location>
</feature>
<feature type="transmembrane region" description="Helical" evidence="1">
    <location>
        <begin position="111"/>
        <end position="131"/>
    </location>
</feature>
<dbReference type="AlphaFoldDB" id="A0A660S918"/>
<protein>
    <submittedName>
        <fullName evidence="2">Uncharacterized protein</fullName>
    </submittedName>
</protein>
<gene>
    <name evidence="2" type="ORF">DRP44_03595</name>
</gene>
<keyword evidence="1" id="KW-1133">Transmembrane helix</keyword>
<dbReference type="EMBL" id="QNBC01000035">
    <property type="protein sequence ID" value="RKX66694.1"/>
    <property type="molecule type" value="Genomic_DNA"/>
</dbReference>
<accession>A0A660S918</accession>
<dbReference type="Proteomes" id="UP000282321">
    <property type="component" value="Unassembled WGS sequence"/>
</dbReference>
<reference evidence="2 3" key="1">
    <citation type="submission" date="2018-06" db="EMBL/GenBank/DDBJ databases">
        <title>Extensive metabolic versatility and redundancy in microbially diverse, dynamic hydrothermal sediments.</title>
        <authorList>
            <person name="Dombrowski N."/>
            <person name="Teske A."/>
            <person name="Baker B.J."/>
        </authorList>
    </citation>
    <scope>NUCLEOTIDE SEQUENCE [LARGE SCALE GENOMIC DNA]</scope>
    <source>
        <strain evidence="2">B35_G9</strain>
    </source>
</reference>
<evidence type="ECO:0000313" key="2">
    <source>
        <dbReference type="EMBL" id="RKX66694.1"/>
    </source>
</evidence>
<feature type="transmembrane region" description="Helical" evidence="1">
    <location>
        <begin position="20"/>
        <end position="39"/>
    </location>
</feature>
<evidence type="ECO:0000256" key="1">
    <source>
        <dbReference type="SAM" id="Phobius"/>
    </source>
</evidence>
<proteinExistence type="predicted"/>
<sequence length="134" mass="15141">MSIPLSKIWQKVVYFFRANYKIILIWIGILLFIKVAFYFHLQKSVIATFVVLFGLIAQAFTGLLSLISYIPFIGPMITKIISLPLFLLINGITYITTIVFIRKKGGKKDIVISRSLTNALLIGIIIGFILGKLF</sequence>
<organism evidence="2 3">
    <name type="scientific">candidate division TA06 bacterium</name>
    <dbReference type="NCBI Taxonomy" id="2250710"/>
    <lineage>
        <taxon>Bacteria</taxon>
        <taxon>Bacteria division TA06</taxon>
    </lineage>
</organism>
<feature type="transmembrane region" description="Helical" evidence="1">
    <location>
        <begin position="46"/>
        <end position="70"/>
    </location>
</feature>
<keyword evidence="1" id="KW-0472">Membrane</keyword>
<name>A0A660S918_UNCT6</name>